<reference evidence="1" key="1">
    <citation type="submission" date="2012-11" db="EMBL/GenBank/DDBJ databases">
        <authorList>
            <person name="Lucero-Rivera Y.E."/>
            <person name="Tovar-Ramirez D."/>
        </authorList>
    </citation>
    <scope>NUCLEOTIDE SEQUENCE</scope>
    <source>
        <tissue evidence="1">Salivary gland</tissue>
    </source>
</reference>
<accession>L7LU90</accession>
<proteinExistence type="evidence at transcript level"/>
<dbReference type="EMBL" id="GACK01009418">
    <property type="protein sequence ID" value="JAA55616.1"/>
    <property type="molecule type" value="mRNA"/>
</dbReference>
<dbReference type="AlphaFoldDB" id="L7LU90"/>
<name>L7LU90_RHIPC</name>
<reference evidence="1" key="2">
    <citation type="journal article" date="2015" name="J. Proteomics">
        <title>Sexual differences in the sialomes of the zebra tick, Rhipicephalus pulchellus.</title>
        <authorList>
            <person name="Tan A.W."/>
            <person name="Francischetti I.M."/>
            <person name="Slovak M."/>
            <person name="Kini R.M."/>
            <person name="Ribeiro J.M."/>
        </authorList>
    </citation>
    <scope>NUCLEOTIDE SEQUENCE</scope>
    <source>
        <tissue evidence="1">Salivary gland</tissue>
    </source>
</reference>
<evidence type="ECO:0000313" key="1">
    <source>
        <dbReference type="EMBL" id="JAA55616.1"/>
    </source>
</evidence>
<sequence length="107" mass="12208">MPWLKASLSSDSSVLLALGKSETIVSQRLNFILCLNLGNEYEQCTRFDYRHRWLYPMLAHKAATGASWYQEVKQCHRHVSCVMYAIPGTHKWHGMSFACHTCSSIAT</sequence>
<protein>
    <submittedName>
        <fullName evidence="1">Uncharacterized protein</fullName>
    </submittedName>
</protein>
<organism evidence="1">
    <name type="scientific">Rhipicephalus pulchellus</name>
    <name type="common">Yellow backed tick</name>
    <name type="synonym">Dermacentor pulchellus</name>
    <dbReference type="NCBI Taxonomy" id="72859"/>
    <lineage>
        <taxon>Eukaryota</taxon>
        <taxon>Metazoa</taxon>
        <taxon>Ecdysozoa</taxon>
        <taxon>Arthropoda</taxon>
        <taxon>Chelicerata</taxon>
        <taxon>Arachnida</taxon>
        <taxon>Acari</taxon>
        <taxon>Parasitiformes</taxon>
        <taxon>Ixodida</taxon>
        <taxon>Ixodoidea</taxon>
        <taxon>Ixodidae</taxon>
        <taxon>Rhipicephalinae</taxon>
        <taxon>Rhipicephalus</taxon>
        <taxon>Rhipicephalus</taxon>
    </lineage>
</organism>